<gene>
    <name evidence="1" type="ORF">RGQ29_020457</name>
</gene>
<keyword evidence="2" id="KW-1185">Reference proteome</keyword>
<name>A0AAN7FD36_QUERU</name>
<dbReference type="FunFam" id="2.40.10.10:FF:000074">
    <property type="entry name" value="glyoxysomal processing protease, glyoxysomal-like"/>
    <property type="match status" value="1"/>
</dbReference>
<dbReference type="GO" id="GO:0004252">
    <property type="term" value="F:serine-type endopeptidase activity"/>
    <property type="evidence" value="ECO:0007669"/>
    <property type="project" value="InterPro"/>
</dbReference>
<dbReference type="AlphaFoldDB" id="A0AAN7FD36"/>
<reference evidence="1 2" key="1">
    <citation type="journal article" date="2023" name="G3 (Bethesda)">
        <title>A haplotype-resolved chromosome-scale genome for Quercus rubra L. provides insights into the genetics of adaptive traits for red oak species.</title>
        <authorList>
            <person name="Kapoor B."/>
            <person name="Jenkins J."/>
            <person name="Schmutz J."/>
            <person name="Zhebentyayeva T."/>
            <person name="Kuelheim C."/>
            <person name="Coggeshall M."/>
            <person name="Heim C."/>
            <person name="Lasky J.R."/>
            <person name="Leites L."/>
            <person name="Islam-Faridi N."/>
            <person name="Romero-Severson J."/>
            <person name="DeLeo V.L."/>
            <person name="Lucas S.M."/>
            <person name="Lazic D."/>
            <person name="Gailing O."/>
            <person name="Carlson J."/>
            <person name="Staton M."/>
        </authorList>
    </citation>
    <scope>NUCLEOTIDE SEQUENCE [LARGE SCALE GENOMIC DNA]</scope>
    <source>
        <strain evidence="1">Pseudo-F2</strain>
    </source>
</reference>
<organism evidence="1 2">
    <name type="scientific">Quercus rubra</name>
    <name type="common">Northern red oak</name>
    <name type="synonym">Quercus borealis</name>
    <dbReference type="NCBI Taxonomy" id="3512"/>
    <lineage>
        <taxon>Eukaryota</taxon>
        <taxon>Viridiplantae</taxon>
        <taxon>Streptophyta</taxon>
        <taxon>Embryophyta</taxon>
        <taxon>Tracheophyta</taxon>
        <taxon>Spermatophyta</taxon>
        <taxon>Magnoliopsida</taxon>
        <taxon>eudicotyledons</taxon>
        <taxon>Gunneridae</taxon>
        <taxon>Pentapetalae</taxon>
        <taxon>rosids</taxon>
        <taxon>fabids</taxon>
        <taxon>Fagales</taxon>
        <taxon>Fagaceae</taxon>
        <taxon>Quercus</taxon>
    </lineage>
</organism>
<dbReference type="InterPro" id="IPR039245">
    <property type="entry name" value="TYSND1/DEG15"/>
</dbReference>
<dbReference type="SUPFAM" id="SSF50494">
    <property type="entry name" value="Trypsin-like serine proteases"/>
    <property type="match status" value="2"/>
</dbReference>
<dbReference type="GO" id="GO:0005777">
    <property type="term" value="C:peroxisome"/>
    <property type="evidence" value="ECO:0007669"/>
    <property type="project" value="InterPro"/>
</dbReference>
<evidence type="ECO:0000313" key="2">
    <source>
        <dbReference type="Proteomes" id="UP001324115"/>
    </source>
</evidence>
<dbReference type="PANTHER" id="PTHR21004:SF0">
    <property type="entry name" value="PEROXISOMAL LEADER PEPTIDE-PROCESSING PROTEASE"/>
    <property type="match status" value="1"/>
</dbReference>
<dbReference type="GO" id="GO:0016485">
    <property type="term" value="P:protein processing"/>
    <property type="evidence" value="ECO:0007669"/>
    <property type="project" value="InterPro"/>
</dbReference>
<dbReference type="Proteomes" id="UP001324115">
    <property type="component" value="Unassembled WGS sequence"/>
</dbReference>
<dbReference type="PANTHER" id="PTHR21004">
    <property type="entry name" value="SERINE PROTEASE-RELATED"/>
    <property type="match status" value="1"/>
</dbReference>
<evidence type="ECO:0008006" key="3">
    <source>
        <dbReference type="Google" id="ProtNLM"/>
    </source>
</evidence>
<dbReference type="FunFam" id="2.40.10.10:FF:000096">
    <property type="entry name" value="Glyoxysomal processing protease glyoxysomal"/>
    <property type="match status" value="1"/>
</dbReference>
<dbReference type="EMBL" id="JAXUIC010000005">
    <property type="protein sequence ID" value="KAK4589879.1"/>
    <property type="molecule type" value="Genomic_DNA"/>
</dbReference>
<dbReference type="InterPro" id="IPR009003">
    <property type="entry name" value="Peptidase_S1_PA"/>
</dbReference>
<dbReference type="Gene3D" id="2.40.10.120">
    <property type="match status" value="1"/>
</dbReference>
<dbReference type="Gene3D" id="2.40.10.10">
    <property type="entry name" value="Trypsin-like serine proteases"/>
    <property type="match status" value="1"/>
</dbReference>
<comment type="caution">
    <text evidence="1">The sequence shown here is derived from an EMBL/GenBank/DDBJ whole genome shotgun (WGS) entry which is preliminary data.</text>
</comment>
<protein>
    <recommendedName>
        <fullName evidence="3">Glyoxysomal processing protease, glyoxysomal</fullName>
    </recommendedName>
</protein>
<dbReference type="Pfam" id="PF13365">
    <property type="entry name" value="Trypsin_2"/>
    <property type="match status" value="1"/>
</dbReference>
<proteinExistence type="predicted"/>
<sequence>MALPDVVEFARNFAVMVRVEGPGPPELIPGVEIDVMVEGKMRSEDLDEGAPRWIGAKILTLADIPASALALQSITEASSGSPENGWEVGWSLASHGNGPQPIMDAIQKESHLTVGESGNFSLLGKSTTRIAILGVSLLPKDVPNIVISPLNKRGDFLLALGSPFGVLSPLHFFNSISVGSIANCYPPNSLNRSLLMADIRGLPGIEGGPVFGEHAHLIGIFIKPLRQKASGAEVQLVIPWEAMATACCDLLRKDPQNAEKGPGYKEGNFNAVGKAFLSDGKDLDGTFCYLHKHIDSYYPSQLAVEQAMGAICLVTCDDGVWASGVLLNNQGLILTNAHLLEPWRFGKTTVRGVRYGSQSEDLSFLTEESASLVQNRVEGNQKSQSLLPKSLKTVNTFLSNEFSGYKINSSYRGHRNIRVRLDHRQPWVWCDAKVLYVCKGPLDVALLQLEYVPDQLSPIIVDFECPSLGSKAYVIGHGLFGPRCGFFPSVCSGVVAKVVKATMPNSYSFSQEGNTQGQFPVMLETTAAVHPGGSGGAVVNSDGHMIGLVTSNARHGGGTVIPHLNFSIPCAALAPIFKFSEDMQDLSLLRILDQPNEHLSSVWALMPPLSPKPPPLPNLPQSLLEDNNKEGKGSRFAKFMAERQELLKKSIQLRRMERLSNEIIPSKL</sequence>
<accession>A0AAN7FD36</accession>
<evidence type="ECO:0000313" key="1">
    <source>
        <dbReference type="EMBL" id="KAK4589879.1"/>
    </source>
</evidence>
<dbReference type="InterPro" id="IPR043504">
    <property type="entry name" value="Peptidase_S1_PA_chymotrypsin"/>
</dbReference>